<dbReference type="EMBL" id="BMQM01000042">
    <property type="protein sequence ID" value="GGR73044.1"/>
    <property type="molecule type" value="Genomic_DNA"/>
</dbReference>
<evidence type="ECO:0000256" key="3">
    <source>
        <dbReference type="SAM" id="SignalP"/>
    </source>
</evidence>
<proteinExistence type="predicted"/>
<dbReference type="Proteomes" id="UP000634308">
    <property type="component" value="Unassembled WGS sequence"/>
</dbReference>
<dbReference type="NCBIfam" id="TIGR00787">
    <property type="entry name" value="dctP"/>
    <property type="match status" value="1"/>
</dbReference>
<evidence type="ECO:0000313" key="5">
    <source>
        <dbReference type="Proteomes" id="UP000634308"/>
    </source>
</evidence>
<keyword evidence="5" id="KW-1185">Reference proteome</keyword>
<gene>
    <name evidence="4" type="ORF">GCM10008959_38060</name>
</gene>
<organism evidence="4 5">
    <name type="scientific">Deinococcus seoulensis</name>
    <dbReference type="NCBI Taxonomy" id="1837379"/>
    <lineage>
        <taxon>Bacteria</taxon>
        <taxon>Thermotogati</taxon>
        <taxon>Deinococcota</taxon>
        <taxon>Deinococci</taxon>
        <taxon>Deinococcales</taxon>
        <taxon>Deinococcaceae</taxon>
        <taxon>Deinococcus</taxon>
    </lineage>
</organism>
<comment type="caution">
    <text evidence="4">The sequence shown here is derived from an EMBL/GenBank/DDBJ whole genome shotgun (WGS) entry which is preliminary data.</text>
</comment>
<feature type="region of interest" description="Disordered" evidence="2">
    <location>
        <begin position="1"/>
        <end position="25"/>
    </location>
</feature>
<dbReference type="Pfam" id="PF03480">
    <property type="entry name" value="DctP"/>
    <property type="match status" value="1"/>
</dbReference>
<feature type="chain" id="PRO_5046617941" evidence="3">
    <location>
        <begin position="51"/>
        <end position="353"/>
    </location>
</feature>
<sequence>MVRTPAVRSAAYQTPAARQTPVTRHAANARTLTRATVLLSLLALPSQAHAQAKITLRAADIQPENYPTVVGLKAMADYLKKTSNGRIELQVFSGGQLGDERSTIEQTKLGVLDIVRVSSAPIAQAYPPMGVYSLPFLFRDSTHQWKVLNGAVGKELLAGLEGAGFIGLAYYDSGTRSFYTTKKPIRTPADLKGLRIRTQQNEVVLDMMSALQARPVPLSMGEVYSSLQTSAIDGAENNYPSYGPSGARHFEVARYYSLTEHNSVPEVVMMSKVRWDKLSPADQRLIRVAAAQSVAVERKAWNALTAESRAAIQKAGVTITKVDRSAFQKAMAPVYEKYRKVYGTLIERIQDVR</sequence>
<reference evidence="5" key="1">
    <citation type="journal article" date="2019" name="Int. J. Syst. Evol. Microbiol.">
        <title>The Global Catalogue of Microorganisms (GCM) 10K type strain sequencing project: providing services to taxonomists for standard genome sequencing and annotation.</title>
        <authorList>
            <consortium name="The Broad Institute Genomics Platform"/>
            <consortium name="The Broad Institute Genome Sequencing Center for Infectious Disease"/>
            <person name="Wu L."/>
            <person name="Ma J."/>
        </authorList>
    </citation>
    <scope>NUCLEOTIDE SEQUENCE [LARGE SCALE GENOMIC DNA]</scope>
    <source>
        <strain evidence="5">JCM 31404</strain>
    </source>
</reference>
<dbReference type="CDD" id="cd13671">
    <property type="entry name" value="PBP2_TRAP_SBP_like_3"/>
    <property type="match status" value="1"/>
</dbReference>
<accession>A0ABQ2RW45</accession>
<dbReference type="InterPro" id="IPR038404">
    <property type="entry name" value="TRAP_DctP_sf"/>
</dbReference>
<evidence type="ECO:0000256" key="2">
    <source>
        <dbReference type="SAM" id="MobiDB-lite"/>
    </source>
</evidence>
<dbReference type="Gene3D" id="3.40.190.170">
    <property type="entry name" value="Bacterial extracellular solute-binding protein, family 7"/>
    <property type="match status" value="1"/>
</dbReference>
<dbReference type="InterPro" id="IPR004682">
    <property type="entry name" value="TRAP_DctP"/>
</dbReference>
<evidence type="ECO:0000256" key="1">
    <source>
        <dbReference type="ARBA" id="ARBA00022729"/>
    </source>
</evidence>
<dbReference type="PIRSF" id="PIRSF006470">
    <property type="entry name" value="DctB"/>
    <property type="match status" value="1"/>
</dbReference>
<dbReference type="InterPro" id="IPR018389">
    <property type="entry name" value="DctP_fam"/>
</dbReference>
<evidence type="ECO:0000313" key="4">
    <source>
        <dbReference type="EMBL" id="GGR73044.1"/>
    </source>
</evidence>
<name>A0ABQ2RW45_9DEIO</name>
<keyword evidence="1 3" id="KW-0732">Signal</keyword>
<dbReference type="PANTHER" id="PTHR33376">
    <property type="match status" value="1"/>
</dbReference>
<dbReference type="NCBIfam" id="NF037995">
    <property type="entry name" value="TRAP_S1"/>
    <property type="match status" value="1"/>
</dbReference>
<dbReference type="PANTHER" id="PTHR33376:SF2">
    <property type="entry name" value="DICARBOXYLATE-BINDING PERIPLASMIC PROTEIN"/>
    <property type="match status" value="1"/>
</dbReference>
<feature type="signal peptide" evidence="3">
    <location>
        <begin position="1"/>
        <end position="50"/>
    </location>
</feature>
<protein>
    <submittedName>
        <fullName evidence="4">C4-dicarboxylate ABC transporter</fullName>
    </submittedName>
</protein>